<evidence type="ECO:0000256" key="11">
    <source>
        <dbReference type="ARBA" id="ARBA00047635"/>
    </source>
</evidence>
<evidence type="ECO:0000256" key="2">
    <source>
        <dbReference type="ARBA" id="ARBA00022723"/>
    </source>
</evidence>
<protein>
    <recommendedName>
        <fullName evidence="9">tRNA-specific adenosine deaminase 1</fullName>
        <ecNumber evidence="8">3.5.4.34</ecNumber>
    </recommendedName>
    <alternativeName>
        <fullName evidence="10">tRNA-specific adenosine-37 deaminase</fullName>
    </alternativeName>
</protein>
<dbReference type="Proteomes" id="UP001153737">
    <property type="component" value="Chromosome 14"/>
</dbReference>
<name>A0A9P0GL84_PHACE</name>
<dbReference type="GO" id="GO:0046872">
    <property type="term" value="F:metal ion binding"/>
    <property type="evidence" value="ECO:0007669"/>
    <property type="project" value="UniProtKB-KW"/>
</dbReference>
<dbReference type="GO" id="GO:0003723">
    <property type="term" value="F:RNA binding"/>
    <property type="evidence" value="ECO:0007669"/>
    <property type="project" value="InterPro"/>
</dbReference>
<evidence type="ECO:0000256" key="8">
    <source>
        <dbReference type="ARBA" id="ARBA00038940"/>
    </source>
</evidence>
<comment type="function">
    <text evidence="6">Specifically deaminates adenosine-37 to inosine in tRNA-Ala.</text>
</comment>
<dbReference type="PANTHER" id="PTHR46516:SF1">
    <property type="entry name" value="TRNA-SPECIFIC ADENOSINE DEAMINASE 1"/>
    <property type="match status" value="1"/>
</dbReference>
<dbReference type="InterPro" id="IPR002466">
    <property type="entry name" value="A_deamin"/>
</dbReference>
<evidence type="ECO:0000256" key="1">
    <source>
        <dbReference type="ARBA" id="ARBA00022694"/>
    </source>
</evidence>
<dbReference type="PROSITE" id="PS50141">
    <property type="entry name" value="A_DEAMIN_EDITASE"/>
    <property type="match status" value="1"/>
</dbReference>
<dbReference type="EMBL" id="OU896720">
    <property type="protein sequence ID" value="CAH1153475.1"/>
    <property type="molecule type" value="Genomic_DNA"/>
</dbReference>
<dbReference type="SMART" id="SM00552">
    <property type="entry name" value="ADEAMc"/>
    <property type="match status" value="1"/>
</dbReference>
<evidence type="ECO:0000256" key="3">
    <source>
        <dbReference type="ARBA" id="ARBA00022801"/>
    </source>
</evidence>
<dbReference type="Pfam" id="PF02137">
    <property type="entry name" value="A_deamin"/>
    <property type="match status" value="1"/>
</dbReference>
<evidence type="ECO:0000256" key="10">
    <source>
        <dbReference type="ARBA" id="ARBA00041760"/>
    </source>
</evidence>
<proteinExistence type="inferred from homology"/>
<organism evidence="13 14">
    <name type="scientific">Phaedon cochleariae</name>
    <name type="common">Mustard beetle</name>
    <dbReference type="NCBI Taxonomy" id="80249"/>
    <lineage>
        <taxon>Eukaryota</taxon>
        <taxon>Metazoa</taxon>
        <taxon>Ecdysozoa</taxon>
        <taxon>Arthropoda</taxon>
        <taxon>Hexapoda</taxon>
        <taxon>Insecta</taxon>
        <taxon>Pterygota</taxon>
        <taxon>Neoptera</taxon>
        <taxon>Endopterygota</taxon>
        <taxon>Coleoptera</taxon>
        <taxon>Polyphaga</taxon>
        <taxon>Cucujiformia</taxon>
        <taxon>Chrysomeloidea</taxon>
        <taxon>Chrysomelidae</taxon>
        <taxon>Chrysomelinae</taxon>
        <taxon>Chrysomelini</taxon>
        <taxon>Phaedon</taxon>
    </lineage>
</organism>
<comment type="cofactor">
    <cofactor evidence="5">
        <name>1D-myo-inositol hexakisphosphate</name>
        <dbReference type="ChEBI" id="CHEBI:58130"/>
    </cofactor>
</comment>
<dbReference type="EC" id="3.5.4.34" evidence="8"/>
<gene>
    <name evidence="13" type="ORF">PHAECO_LOCUS4349</name>
</gene>
<dbReference type="GO" id="GO:0043829">
    <property type="term" value="F:tRNA-specific adenosine-37 deaminase activity"/>
    <property type="evidence" value="ECO:0007669"/>
    <property type="project" value="UniProtKB-EC"/>
</dbReference>
<keyword evidence="3" id="KW-0378">Hydrolase</keyword>
<dbReference type="AlphaFoldDB" id="A0A9P0GL84"/>
<evidence type="ECO:0000256" key="9">
    <source>
        <dbReference type="ARBA" id="ARBA00040502"/>
    </source>
</evidence>
<keyword evidence="4" id="KW-0862">Zinc</keyword>
<comment type="catalytic activity">
    <reaction evidence="11">
        <text>adenosine(37) in tRNA(Ala) + H2O + H(+) = inosine(37) in tRNA(Ala) + NH4(+)</text>
        <dbReference type="Rhea" id="RHEA:50968"/>
        <dbReference type="Rhea" id="RHEA-COMP:12855"/>
        <dbReference type="Rhea" id="RHEA-COMP:12856"/>
        <dbReference type="ChEBI" id="CHEBI:15377"/>
        <dbReference type="ChEBI" id="CHEBI:15378"/>
        <dbReference type="ChEBI" id="CHEBI:28938"/>
        <dbReference type="ChEBI" id="CHEBI:74411"/>
        <dbReference type="ChEBI" id="CHEBI:82852"/>
        <dbReference type="EC" id="3.5.4.34"/>
    </reaction>
</comment>
<dbReference type="GO" id="GO:0008033">
    <property type="term" value="P:tRNA processing"/>
    <property type="evidence" value="ECO:0007669"/>
    <property type="project" value="UniProtKB-KW"/>
</dbReference>
<reference evidence="13" key="1">
    <citation type="submission" date="2022-01" db="EMBL/GenBank/DDBJ databases">
        <authorList>
            <person name="King R."/>
        </authorList>
    </citation>
    <scope>NUCLEOTIDE SEQUENCE</scope>
</reference>
<evidence type="ECO:0000256" key="7">
    <source>
        <dbReference type="ARBA" id="ARBA00038326"/>
    </source>
</evidence>
<evidence type="ECO:0000313" key="14">
    <source>
        <dbReference type="Proteomes" id="UP001153737"/>
    </source>
</evidence>
<feature type="domain" description="A to I editase" evidence="12">
    <location>
        <begin position="51"/>
        <end position="380"/>
    </location>
</feature>
<keyword evidence="2" id="KW-0479">Metal-binding</keyword>
<evidence type="ECO:0000256" key="5">
    <source>
        <dbReference type="ARBA" id="ARBA00037026"/>
    </source>
</evidence>
<evidence type="ECO:0000259" key="12">
    <source>
        <dbReference type="PROSITE" id="PS50141"/>
    </source>
</evidence>
<accession>A0A9P0GL84</accession>
<evidence type="ECO:0000256" key="6">
    <source>
        <dbReference type="ARBA" id="ARBA00037784"/>
    </source>
</evidence>
<comment type="similarity">
    <text evidence="7">Belongs to the ADAT1 family.</text>
</comment>
<dbReference type="OrthoDB" id="416253at2759"/>
<keyword evidence="14" id="KW-1185">Reference proteome</keyword>
<evidence type="ECO:0000256" key="4">
    <source>
        <dbReference type="ARBA" id="ARBA00022833"/>
    </source>
</evidence>
<reference evidence="13" key="2">
    <citation type="submission" date="2022-10" db="EMBL/GenBank/DDBJ databases">
        <authorList>
            <consortium name="ENA_rothamsted_submissions"/>
            <consortium name="culmorum"/>
            <person name="King R."/>
        </authorList>
    </citation>
    <scope>NUCLEOTIDE SEQUENCE</scope>
</reference>
<sequence>METQDDFHEHIANLCIGHFKTLPKSGKPNLNEWTVLSCIVIEKDKQLELISLGTGSKCIGKVKMSKSGDILNDSHAEVMCRRSFLRFLYYQMKTESSILTFKKETKKFSIKDNIKFHFFTTHIPCGDAAIFPKQNIEEFGDFVNSPDEVPSKKRKIEDIFRTGAKCLENDPQRDAKCPGTEYHVLGVVRTKPGRGDPTLSVSCSDKMAKWCHLGIQGALLSILLEEPIYLSTLTIAGETPFCEQSLERALYKRLGNVQLQKPYQVNKMVARQTMKKFEFAKDCSRKPCSSSVSWCNINEKSLEVAVEGRRQGVTKKKLDTEAGRLKICKLELFKTFMHICESKNIQLKNDCDNWTICYGDVKNLAKCYQNSWKLVKECFKTWPCKDENLLDFSIKC</sequence>
<keyword evidence="1" id="KW-0819">tRNA processing</keyword>
<dbReference type="PANTHER" id="PTHR46516">
    <property type="entry name" value="TRNA-SPECIFIC ADENOSINE DEAMINASE 1"/>
    <property type="match status" value="1"/>
</dbReference>
<evidence type="ECO:0000313" key="13">
    <source>
        <dbReference type="EMBL" id="CAH1153475.1"/>
    </source>
</evidence>